<evidence type="ECO:0000259" key="9">
    <source>
        <dbReference type="SMART" id="SM01359"/>
    </source>
</evidence>
<dbReference type="InterPro" id="IPR050473">
    <property type="entry name" value="A2M/Complement_sys"/>
</dbReference>
<sequence>MDSKNGFYTIVAPATIQADMDYSVTITIDEIKEAARIKVGILGPSYTDIKTIEVQPSTSEIVNFNIPAFLEEGKYELHTEGVAGLIFKKSETLGVAYNKPKVYIQTDKAMYKPGDLVQYRILALDENLRPAKLKEPLNFGIRDGADNQIKYIKDIEFVKGVHSGKFQLSEQPVLGNWYIDITAGAENKDKTKKHFEVAKYVLPKFTIEIETDKEVAILDKVVKIVVRSKYTYGKPVKGKATVAVNFKSNFGDGQLEKVEKSLDIIGKGQVEFSLMDDLKLENYLDQYMPEINVEATMTEELTDLQQSTSTTIRVRRSRFTITTPDIQGEYEVDKYFEIKAIVKRLNGLPVSNAKSTAKLMIGQNNGNVVRGCFRRPFYGGGSGADLIFESDVNDCGIAVFKLKLSKKGYYDNVRIMFEEETQHCSGFEIGKDLSSESSASTINSTKLFEICPLTKDPKLHEEFTLAVKSKSPLSYLVYTIKARGRIIQHKYIHVEGENKYEYALHLKATFDMMPSAKIFIYFIENGELRFDETTINVCNMFENKLEIMAPEQAKASDVINLSIKSDPDSFIGLLGVDQSVLLLQTGNDFDKNQILSDLNCYEISSKPGCFSFHSWDTPGFSSGFVTLTNASLPKPPPPPMYATCFSAAPAMAFGGQARGGLFGAAPMLMQRSLKAQAIEETCAFIEPPKIRKDFVENWIFDNIESTDANGTASFSKKIPDTITSWVITGFAINNKTGFCLTEEATKIRVFQPFFLSTNLPYSIKRGEIIAIPIVVFNYMEHDLETEVTMENDDNEYDFMEDSSANSLTKKVVVPSNGAETLTFSIKPKVVGDIMLKIKALTPLAGDAMHQKLKVEPEGVTKYENQCHFMTIPNGQAVEHKLKANIPKEVVLDSEYLEFMVVGDILGPTIKNIDKLVRMPFGCGEQNMINFVPNILVLEYLKATGRDMPSLVQKAKNYMETGFQRELTYKHRNGSYSAFGEGSSESNSWLTAYVARSFIQARKFMTIDSKIIDDALEYLLGTQKDNGQFPQTGRLFHSSNQNELGVSAFILLAFLEDKDYALKYKPQIDKSVKYLAENVAKEDNIYSLSLILLVFQKVNHPLASSIIDKIQSKSQFGSNLKWWSNSLKYNNNDIEVTAYILQSLLETETEPGKLLPILKWLIGQRNNLGGFDSTQDTVVGLKALVAFAEKYAAAGNGHAMIKFQGVDEQGIETASGSFSVDQENSLILQSHLLPKSTRQVCVSGDGEGSALIQLSYQYNINTQNTKPSFALEYTVNASSSAPGQLSMNIIAEYKSQSDDVKSSNMVVMEIALPSGYTTHNDSLEPIRKVSRVQRVETKNDDTVIVVYFEQLCTGEPVSLDILADKSHAVDKLKPAPITIYDYYNAHEQTVVYYEVNA</sequence>
<dbReference type="Gene3D" id="2.60.40.10">
    <property type="entry name" value="Immunoglobulins"/>
    <property type="match status" value="1"/>
</dbReference>
<evidence type="ECO:0000256" key="8">
    <source>
        <dbReference type="ARBA" id="ARBA00078071"/>
    </source>
</evidence>
<keyword evidence="1" id="KW-0732">Signal</keyword>
<dbReference type="Gene3D" id="2.60.40.1930">
    <property type="match status" value="2"/>
</dbReference>
<dbReference type="InterPro" id="IPR011626">
    <property type="entry name" value="Alpha-macroglobulin_TED"/>
</dbReference>
<evidence type="ECO:0000256" key="7">
    <source>
        <dbReference type="ARBA" id="ARBA00063781"/>
    </source>
</evidence>
<evidence type="ECO:0000256" key="1">
    <source>
        <dbReference type="ARBA" id="ARBA00022729"/>
    </source>
</evidence>
<dbReference type="GO" id="GO:0004866">
    <property type="term" value="F:endopeptidase inhibitor activity"/>
    <property type="evidence" value="ECO:0007669"/>
    <property type="project" value="InterPro"/>
</dbReference>
<feature type="domain" description="Alpha-macroglobulin receptor-binding" evidence="11">
    <location>
        <begin position="1302"/>
        <end position="1392"/>
    </location>
</feature>
<dbReference type="Gene3D" id="6.20.50.160">
    <property type="match status" value="1"/>
</dbReference>
<dbReference type="VEuPathDB" id="VectorBase:MDOMA2_003647"/>
<evidence type="ECO:0000313" key="12">
    <source>
        <dbReference type="EnsemblMetazoa" id="MDOA000249-PB"/>
    </source>
</evidence>
<feature type="domain" description="Alpha-2-macroglobulin bait region" evidence="9">
    <location>
        <begin position="448"/>
        <end position="583"/>
    </location>
</feature>
<dbReference type="PANTHER" id="PTHR11412:SF136">
    <property type="entry name" value="CD109 ANTIGEN"/>
    <property type="match status" value="1"/>
</dbReference>
<protein>
    <recommendedName>
        <fullName evidence="8">TEP1-F</fullName>
    </recommendedName>
</protein>
<dbReference type="Pfam" id="PF00207">
    <property type="entry name" value="A2M"/>
    <property type="match status" value="1"/>
</dbReference>
<dbReference type="Gene3D" id="2.60.120.1540">
    <property type="match status" value="1"/>
</dbReference>
<dbReference type="STRING" id="7370.A0A1I8M1C2"/>
<dbReference type="Pfam" id="PF07703">
    <property type="entry name" value="A2M_BRD"/>
    <property type="match status" value="1"/>
</dbReference>
<dbReference type="Pfam" id="PF17791">
    <property type="entry name" value="MG3"/>
    <property type="match status" value="1"/>
</dbReference>
<dbReference type="InterPro" id="IPR047565">
    <property type="entry name" value="Alpha-macroglob_thiol-ester_cl"/>
</dbReference>
<keyword evidence="5" id="KW-0325">Glycoprotein</keyword>
<dbReference type="InterPro" id="IPR019742">
    <property type="entry name" value="MacrogloblnA2_CS"/>
</dbReference>
<dbReference type="InterPro" id="IPR009048">
    <property type="entry name" value="A-macroglobulin_rcpt-bd"/>
</dbReference>
<dbReference type="Gene3D" id="1.50.10.20">
    <property type="match status" value="1"/>
</dbReference>
<keyword evidence="2" id="KW-0391">Immunity</keyword>
<dbReference type="FunFam" id="2.60.40.1930:FF:000001">
    <property type="entry name" value="CD109 isoform 3"/>
    <property type="match status" value="1"/>
</dbReference>
<dbReference type="Gene3D" id="2.60.40.1940">
    <property type="match status" value="1"/>
</dbReference>
<evidence type="ECO:0000259" key="10">
    <source>
        <dbReference type="SMART" id="SM01360"/>
    </source>
</evidence>
<dbReference type="InterPro" id="IPR011625">
    <property type="entry name" value="A2M_N_BRD"/>
</dbReference>
<dbReference type="Gene3D" id="2.60.40.690">
    <property type="entry name" value="Alpha-macroglobulin, receptor-binding domain"/>
    <property type="match status" value="1"/>
</dbReference>
<evidence type="ECO:0000256" key="4">
    <source>
        <dbReference type="ARBA" id="ARBA00023157"/>
    </source>
</evidence>
<dbReference type="FunFam" id="2.60.40.10:FF:000155">
    <property type="entry name" value="complement C3 isoform X1"/>
    <property type="match status" value="1"/>
</dbReference>
<dbReference type="VEuPathDB" id="VectorBase:MDOA000249"/>
<organism evidence="12">
    <name type="scientific">Musca domestica</name>
    <name type="common">House fly</name>
    <dbReference type="NCBI Taxonomy" id="7370"/>
    <lineage>
        <taxon>Eukaryota</taxon>
        <taxon>Metazoa</taxon>
        <taxon>Ecdysozoa</taxon>
        <taxon>Arthropoda</taxon>
        <taxon>Hexapoda</taxon>
        <taxon>Insecta</taxon>
        <taxon>Pterygota</taxon>
        <taxon>Neoptera</taxon>
        <taxon>Endopterygota</taxon>
        <taxon>Diptera</taxon>
        <taxon>Brachycera</taxon>
        <taxon>Muscomorpha</taxon>
        <taxon>Muscoidea</taxon>
        <taxon>Muscidae</taxon>
        <taxon>Musca</taxon>
    </lineage>
</organism>
<dbReference type="Pfam" id="PF01835">
    <property type="entry name" value="MG2"/>
    <property type="match status" value="1"/>
</dbReference>
<evidence type="ECO:0000256" key="6">
    <source>
        <dbReference type="ARBA" id="ARBA00057615"/>
    </source>
</evidence>
<dbReference type="SMART" id="SM01359">
    <property type="entry name" value="A2M_N_2"/>
    <property type="match status" value="1"/>
</dbReference>
<name>A0A1I8M1C2_MUSDO</name>
<dbReference type="EnsemblMetazoa" id="MDOA000249-RB">
    <property type="protein sequence ID" value="MDOA000249-PB"/>
    <property type="gene ID" value="MDOA000249"/>
</dbReference>
<dbReference type="eggNOG" id="KOG1366">
    <property type="taxonomic scope" value="Eukaryota"/>
</dbReference>
<comment type="subunit">
    <text evidence="7">Heterodimer of a TEP1-N chain and an TEP1-C chain non-covalently linked. Forms a complex composed of TEP1-N and TEP1-C heterodimer, LRIM1 and APL1C; the interaction stabilizes TEP1-N and TEP1-C heterodimer, prevents its binding to tissues while circulating in the hemolymph and protects the thioester bond from hydrolysis. Mature TEP1 and to a lesser extent full-length TEP1 interact with SPCLIP1; the interaction is induced by microbial infection.</text>
</comment>
<dbReference type="InterPro" id="IPR036595">
    <property type="entry name" value="A-macroglobulin_rcpt-bd_sf"/>
</dbReference>
<proteinExistence type="predicted"/>
<dbReference type="Gene3D" id="2.60.40.2950">
    <property type="match status" value="1"/>
</dbReference>
<dbReference type="GO" id="GO:0002376">
    <property type="term" value="P:immune system process"/>
    <property type="evidence" value="ECO:0007669"/>
    <property type="project" value="UniProtKB-KW"/>
</dbReference>
<comment type="function">
    <text evidence="6">Binds covalently through a thioester bond to the pathogen surface resulting in pathogen clearance.</text>
</comment>
<dbReference type="InterPro" id="IPR001599">
    <property type="entry name" value="Macroglobln_a2"/>
</dbReference>
<feature type="domain" description="Alpha-2-macroglobulin" evidence="10">
    <location>
        <begin position="697"/>
        <end position="789"/>
    </location>
</feature>
<dbReference type="Pfam" id="PF07677">
    <property type="entry name" value="A2M_recep"/>
    <property type="match status" value="1"/>
</dbReference>
<dbReference type="Gene3D" id="2.20.130.20">
    <property type="match status" value="1"/>
</dbReference>
<dbReference type="PROSITE" id="PS00477">
    <property type="entry name" value="ALPHA_2_MACROGLOBULIN"/>
    <property type="match status" value="1"/>
</dbReference>
<dbReference type="InterPro" id="IPR008930">
    <property type="entry name" value="Terpenoid_cyclase/PrenylTrfase"/>
</dbReference>
<dbReference type="InterPro" id="IPR013783">
    <property type="entry name" value="Ig-like_fold"/>
</dbReference>
<dbReference type="PANTHER" id="PTHR11412">
    <property type="entry name" value="MACROGLOBULIN / COMPLEMENT"/>
    <property type="match status" value="1"/>
</dbReference>
<accession>A0A1I8M1C2</accession>
<keyword evidence="3" id="KW-0882">Thioester bond</keyword>
<dbReference type="SUPFAM" id="SSF49410">
    <property type="entry name" value="Alpha-macroglobulin receptor domain"/>
    <property type="match status" value="1"/>
</dbReference>
<reference evidence="12" key="1">
    <citation type="submission" date="2020-05" db="UniProtKB">
        <authorList>
            <consortium name="EnsemblMetazoa"/>
        </authorList>
    </citation>
    <scope>IDENTIFICATION</scope>
    <source>
        <strain evidence="12">Aabys</strain>
    </source>
</reference>
<dbReference type="InterPro" id="IPR002890">
    <property type="entry name" value="MG2"/>
</dbReference>
<dbReference type="SMART" id="SM01360">
    <property type="entry name" value="A2M"/>
    <property type="match status" value="1"/>
</dbReference>
<evidence type="ECO:0000256" key="2">
    <source>
        <dbReference type="ARBA" id="ARBA00022859"/>
    </source>
</evidence>
<evidence type="ECO:0000256" key="5">
    <source>
        <dbReference type="ARBA" id="ARBA00023180"/>
    </source>
</evidence>
<keyword evidence="4" id="KW-1015">Disulfide bond</keyword>
<dbReference type="Pfam" id="PF07678">
    <property type="entry name" value="TED_complement"/>
    <property type="match status" value="1"/>
</dbReference>
<dbReference type="SMART" id="SM01361">
    <property type="entry name" value="A2M_recep"/>
    <property type="match status" value="1"/>
</dbReference>
<dbReference type="GO" id="GO:0005615">
    <property type="term" value="C:extracellular space"/>
    <property type="evidence" value="ECO:0007669"/>
    <property type="project" value="InterPro"/>
</dbReference>
<dbReference type="InterPro" id="IPR041555">
    <property type="entry name" value="MG3"/>
</dbReference>
<evidence type="ECO:0000259" key="11">
    <source>
        <dbReference type="SMART" id="SM01361"/>
    </source>
</evidence>
<dbReference type="SUPFAM" id="SSF48239">
    <property type="entry name" value="Terpenoid cyclases/Protein prenyltransferases"/>
    <property type="match status" value="1"/>
</dbReference>
<evidence type="ECO:0000256" key="3">
    <source>
        <dbReference type="ARBA" id="ARBA00022966"/>
    </source>
</evidence>
<dbReference type="SMART" id="SM01419">
    <property type="entry name" value="Thiol-ester_cl"/>
    <property type="match status" value="1"/>
</dbReference>